<evidence type="ECO:0000313" key="2">
    <source>
        <dbReference type="Proteomes" id="UP000294933"/>
    </source>
</evidence>
<reference evidence="1 2" key="1">
    <citation type="submission" date="2018-06" db="EMBL/GenBank/DDBJ databases">
        <title>A transcriptomic atlas of mushroom development highlights an independent origin of complex multicellularity.</title>
        <authorList>
            <consortium name="DOE Joint Genome Institute"/>
            <person name="Krizsan K."/>
            <person name="Almasi E."/>
            <person name="Merenyi Z."/>
            <person name="Sahu N."/>
            <person name="Viragh M."/>
            <person name="Koszo T."/>
            <person name="Mondo S."/>
            <person name="Kiss B."/>
            <person name="Balint B."/>
            <person name="Kues U."/>
            <person name="Barry K."/>
            <person name="Hegedus J.C."/>
            <person name="Henrissat B."/>
            <person name="Johnson J."/>
            <person name="Lipzen A."/>
            <person name="Ohm R."/>
            <person name="Nagy I."/>
            <person name="Pangilinan J."/>
            <person name="Yan J."/>
            <person name="Xiong Y."/>
            <person name="Grigoriev I.V."/>
            <person name="Hibbett D.S."/>
            <person name="Nagy L.G."/>
        </authorList>
    </citation>
    <scope>NUCLEOTIDE SEQUENCE [LARGE SCALE GENOMIC DNA]</scope>
    <source>
        <strain evidence="1 2">SZMC22713</strain>
    </source>
</reference>
<dbReference type="EMBL" id="ML170307">
    <property type="protein sequence ID" value="TDL14790.1"/>
    <property type="molecule type" value="Genomic_DNA"/>
</dbReference>
<evidence type="ECO:0000313" key="1">
    <source>
        <dbReference type="EMBL" id="TDL14790.1"/>
    </source>
</evidence>
<sequence>MSLRGIADIMEQAEAHDAVLKVQPPTLPHPHKAQIKRSRPAPSLFVRVVLKKMTQGLVDADVESNSQKWMSAERTNRDLTLYQRVVITIHDLKYTEVEGLNGRTDSYIWIYASLSSKKLSERHTRISKLVARHPPVISAPNHSRNLPRSCIELQRVKYWNRGESDIFLDEPLTQDPTYKSSASFRMLRHSYGDRGPMPEKAVRSSLALNPPSSPPSAFSSLVRLGLKTGYELICCEELIPAEWRFMGWGGSRCLPSTISQGCSTSGWSRWTTELHLRSSDPLRYALNIGPIVIGIVASQGIGGKNGTNRSVEQSLGRPMLSRGVHFA</sequence>
<keyword evidence="2" id="KW-1185">Reference proteome</keyword>
<gene>
    <name evidence="1" type="ORF">BD410DRAFT_809441</name>
</gene>
<dbReference type="AlphaFoldDB" id="A0A4Y7PK35"/>
<dbReference type="VEuPathDB" id="FungiDB:BD410DRAFT_809441"/>
<protein>
    <submittedName>
        <fullName evidence="1">Uncharacterized protein</fullName>
    </submittedName>
</protein>
<dbReference type="Proteomes" id="UP000294933">
    <property type="component" value="Unassembled WGS sequence"/>
</dbReference>
<name>A0A4Y7PK35_9AGAM</name>
<proteinExistence type="predicted"/>
<accession>A0A4Y7PK35</accession>
<organism evidence="1 2">
    <name type="scientific">Rickenella mellea</name>
    <dbReference type="NCBI Taxonomy" id="50990"/>
    <lineage>
        <taxon>Eukaryota</taxon>
        <taxon>Fungi</taxon>
        <taxon>Dikarya</taxon>
        <taxon>Basidiomycota</taxon>
        <taxon>Agaricomycotina</taxon>
        <taxon>Agaricomycetes</taxon>
        <taxon>Hymenochaetales</taxon>
        <taxon>Rickenellaceae</taxon>
        <taxon>Rickenella</taxon>
    </lineage>
</organism>